<feature type="transmembrane region" description="Helical" evidence="1">
    <location>
        <begin position="12"/>
        <end position="35"/>
    </location>
</feature>
<protein>
    <submittedName>
        <fullName evidence="2">Uncharacterized protein</fullName>
    </submittedName>
</protein>
<comment type="caution">
    <text evidence="2">The sequence shown here is derived from an EMBL/GenBank/DDBJ whole genome shotgun (WGS) entry which is preliminary data.</text>
</comment>
<organism evidence="2">
    <name type="scientific">marine sediment metagenome</name>
    <dbReference type="NCBI Taxonomy" id="412755"/>
    <lineage>
        <taxon>unclassified sequences</taxon>
        <taxon>metagenomes</taxon>
        <taxon>ecological metagenomes</taxon>
    </lineage>
</organism>
<evidence type="ECO:0000256" key="1">
    <source>
        <dbReference type="SAM" id="Phobius"/>
    </source>
</evidence>
<reference evidence="2" key="1">
    <citation type="journal article" date="2015" name="Nature">
        <title>Complex archaea that bridge the gap between prokaryotes and eukaryotes.</title>
        <authorList>
            <person name="Spang A."/>
            <person name="Saw J.H."/>
            <person name="Jorgensen S.L."/>
            <person name="Zaremba-Niedzwiedzka K."/>
            <person name="Martijn J."/>
            <person name="Lind A.E."/>
            <person name="van Eijk R."/>
            <person name="Schleper C."/>
            <person name="Guy L."/>
            <person name="Ettema T.J."/>
        </authorList>
    </citation>
    <scope>NUCLEOTIDE SEQUENCE</scope>
</reference>
<proteinExistence type="predicted"/>
<sequence length="169" mass="19435">MGVKYFHLSKGSMLPVLLLRMSLFILLIPLIPILLSPFTQKNRSGSQIGDILFCMARSKELKLAEKPTEFSQIARVKCRKSDGPIVEIPAYNLRKISSGNYYGEFLIEGLENEKRAKELEIYAKYYGFRAEYAKIDKAFLLKIYGDSQQEVDDFITLSLEQNFDISQYL</sequence>
<keyword evidence="1" id="KW-0472">Membrane</keyword>
<accession>A0A0F9F1X2</accession>
<name>A0A0F9F1X2_9ZZZZ</name>
<keyword evidence="1" id="KW-0812">Transmembrane</keyword>
<dbReference type="EMBL" id="LAZR01022885">
    <property type="protein sequence ID" value="KKL80329.1"/>
    <property type="molecule type" value="Genomic_DNA"/>
</dbReference>
<evidence type="ECO:0000313" key="2">
    <source>
        <dbReference type="EMBL" id="KKL80329.1"/>
    </source>
</evidence>
<keyword evidence="1" id="KW-1133">Transmembrane helix</keyword>
<dbReference type="AlphaFoldDB" id="A0A0F9F1X2"/>
<gene>
    <name evidence="2" type="ORF">LCGC14_2005820</name>
</gene>